<dbReference type="PANTHER" id="PTHR36852:SF1">
    <property type="entry name" value="PROTEIN GVPL 2"/>
    <property type="match status" value="1"/>
</dbReference>
<evidence type="ECO:0000256" key="3">
    <source>
        <dbReference type="ARBA" id="ARBA00035643"/>
    </source>
</evidence>
<dbReference type="InterPro" id="IPR009430">
    <property type="entry name" value="GvpL/GvpF"/>
</dbReference>
<comment type="subcellular location">
    <subcellularLocation>
        <location evidence="2">Gas vesicle</location>
    </subcellularLocation>
</comment>
<organism evidence="5 6">
    <name type="scientific">Spartinivicinus poritis</name>
    <dbReference type="NCBI Taxonomy" id="2994640"/>
    <lineage>
        <taxon>Bacteria</taxon>
        <taxon>Pseudomonadati</taxon>
        <taxon>Pseudomonadota</taxon>
        <taxon>Gammaproteobacteria</taxon>
        <taxon>Oceanospirillales</taxon>
        <taxon>Zooshikellaceae</taxon>
        <taxon>Spartinivicinus</taxon>
    </lineage>
</organism>
<accession>A0ABT5U533</accession>
<reference evidence="5 6" key="1">
    <citation type="submission" date="2022-11" db="EMBL/GenBank/DDBJ databases">
        <title>Spartinivicinus poritis sp. nov., isolated from scleractinian coral Porites lutea.</title>
        <authorList>
            <person name="Zhang G."/>
            <person name="Cai L."/>
            <person name="Wei Q."/>
        </authorList>
    </citation>
    <scope>NUCLEOTIDE SEQUENCE [LARGE SCALE GENOMIC DNA]</scope>
    <source>
        <strain evidence="5 6">A2-2</strain>
    </source>
</reference>
<dbReference type="PANTHER" id="PTHR36852">
    <property type="entry name" value="PROTEIN GVPL 2"/>
    <property type="match status" value="1"/>
</dbReference>
<proteinExistence type="inferred from homology"/>
<evidence type="ECO:0000256" key="2">
    <source>
        <dbReference type="ARBA" id="ARBA00035108"/>
    </source>
</evidence>
<dbReference type="EMBL" id="JAPMOU010000005">
    <property type="protein sequence ID" value="MDE1461467.1"/>
    <property type="molecule type" value="Genomic_DNA"/>
</dbReference>
<evidence type="ECO:0000313" key="6">
    <source>
        <dbReference type="Proteomes" id="UP001528823"/>
    </source>
</evidence>
<evidence type="ECO:0000256" key="1">
    <source>
        <dbReference type="ARBA" id="ARBA00022987"/>
    </source>
</evidence>
<sequence length="267" mass="30512">MKCLLYCLFQKPQLADVVVDLPVGVQGEKVLVANYLDLFAAYSFYTNVQHQQVKLANSESSQKTPVIREALVFSQIIEMLHQQYTLIPIRFGCYLDNEQQLIKHLNNNYQQYTTQLASLNNLTEFSIKAILPTQTSKIKSERLDQGALKDELSNDNKQVAGKAYLQTRQSYYNETTNNIELNLLIERINGTFQGLYYQCQSEVNTQAGQRILSIYYLVAKKTIKSFNMAFQQLVSTSSNCQKLLLSGPWPPYNFVTKPVIKPTILVN</sequence>
<evidence type="ECO:0000256" key="4">
    <source>
        <dbReference type="SAM" id="Coils"/>
    </source>
</evidence>
<keyword evidence="4" id="KW-0175">Coiled coil</keyword>
<dbReference type="Pfam" id="PF06386">
    <property type="entry name" value="GvpL_GvpF"/>
    <property type="match status" value="1"/>
</dbReference>
<comment type="caution">
    <text evidence="5">The sequence shown here is derived from an EMBL/GenBank/DDBJ whole genome shotgun (WGS) entry which is preliminary data.</text>
</comment>
<keyword evidence="1" id="KW-0304">Gas vesicle</keyword>
<gene>
    <name evidence="5" type="ORF">ORQ98_05750</name>
</gene>
<evidence type="ECO:0000313" key="5">
    <source>
        <dbReference type="EMBL" id="MDE1461467.1"/>
    </source>
</evidence>
<dbReference type="Proteomes" id="UP001528823">
    <property type="component" value="Unassembled WGS sequence"/>
</dbReference>
<dbReference type="RefSeq" id="WP_274687831.1">
    <property type="nucleotide sequence ID" value="NZ_JAPMOU010000005.1"/>
</dbReference>
<keyword evidence="6" id="KW-1185">Reference proteome</keyword>
<name>A0ABT5U533_9GAMM</name>
<feature type="coiled-coil region" evidence="4">
    <location>
        <begin position="95"/>
        <end position="122"/>
    </location>
</feature>
<protein>
    <submittedName>
        <fullName evidence="5">GvpL/GvpF family gas vesicle protein</fullName>
    </submittedName>
</protein>
<comment type="similarity">
    <text evidence="3">Belongs to the gas vesicle GvpF/GvpL family.</text>
</comment>